<dbReference type="AlphaFoldDB" id="A0A4R2L7J2"/>
<dbReference type="InterPro" id="IPR001763">
    <property type="entry name" value="Rhodanese-like_dom"/>
</dbReference>
<evidence type="ECO:0000259" key="3">
    <source>
        <dbReference type="PROSITE" id="PS50206"/>
    </source>
</evidence>
<dbReference type="Gene3D" id="3.40.250.10">
    <property type="entry name" value="Rhodanese-like domain"/>
    <property type="match status" value="2"/>
</dbReference>
<keyword evidence="2" id="KW-0677">Repeat</keyword>
<dbReference type="PANTHER" id="PTHR11364:SF27">
    <property type="entry name" value="SULFURTRANSFERASE"/>
    <property type="match status" value="1"/>
</dbReference>
<feature type="domain" description="Rhodanese" evidence="3">
    <location>
        <begin position="164"/>
        <end position="272"/>
    </location>
</feature>
<comment type="caution">
    <text evidence="4">The sequence shown here is derived from an EMBL/GenBank/DDBJ whole genome shotgun (WGS) entry which is preliminary data.</text>
</comment>
<dbReference type="GO" id="GO:0004792">
    <property type="term" value="F:thiosulfate-cyanide sulfurtransferase activity"/>
    <property type="evidence" value="ECO:0007669"/>
    <property type="project" value="TreeGrafter"/>
</dbReference>
<dbReference type="Proteomes" id="UP000294919">
    <property type="component" value="Unassembled WGS sequence"/>
</dbReference>
<dbReference type="CDD" id="cd01448">
    <property type="entry name" value="TST_Repeat_1"/>
    <property type="match status" value="1"/>
</dbReference>
<dbReference type="InterPro" id="IPR036873">
    <property type="entry name" value="Rhodanese-like_dom_sf"/>
</dbReference>
<dbReference type="SUPFAM" id="SSF52821">
    <property type="entry name" value="Rhodanese/Cell cycle control phosphatase"/>
    <property type="match status" value="2"/>
</dbReference>
<reference evidence="4 5" key="1">
    <citation type="submission" date="2019-03" db="EMBL/GenBank/DDBJ databases">
        <title>Genomic Encyclopedia of Type Strains, Phase IV (KMG-IV): sequencing the most valuable type-strain genomes for metagenomic binning, comparative biology and taxonomic classification.</title>
        <authorList>
            <person name="Goeker M."/>
        </authorList>
    </citation>
    <scope>NUCLEOTIDE SEQUENCE [LARGE SCALE GENOMIC DNA]</scope>
    <source>
        <strain evidence="4 5">DSM 102940</strain>
    </source>
</reference>
<dbReference type="SMART" id="SM00450">
    <property type="entry name" value="RHOD"/>
    <property type="match status" value="2"/>
</dbReference>
<dbReference type="EMBL" id="SLWV01000009">
    <property type="protein sequence ID" value="TCO75195.1"/>
    <property type="molecule type" value="Genomic_DNA"/>
</dbReference>
<proteinExistence type="predicted"/>
<protein>
    <submittedName>
        <fullName evidence="4">Thiosulfate/3-mercaptopyruvate sulfurtransferase</fullName>
    </submittedName>
</protein>
<keyword evidence="4" id="KW-0670">Pyruvate</keyword>
<evidence type="ECO:0000313" key="5">
    <source>
        <dbReference type="Proteomes" id="UP000294919"/>
    </source>
</evidence>
<dbReference type="RefSeq" id="WP_165916306.1">
    <property type="nucleotide sequence ID" value="NZ_SLWV01000009.1"/>
</dbReference>
<dbReference type="CDD" id="cd01449">
    <property type="entry name" value="TST_Repeat_2"/>
    <property type="match status" value="1"/>
</dbReference>
<keyword evidence="1 4" id="KW-0808">Transferase</keyword>
<feature type="domain" description="Rhodanese" evidence="3">
    <location>
        <begin position="15"/>
        <end position="133"/>
    </location>
</feature>
<dbReference type="InterPro" id="IPR045078">
    <property type="entry name" value="TST/MPST-like"/>
</dbReference>
<dbReference type="Pfam" id="PF00581">
    <property type="entry name" value="Rhodanese"/>
    <property type="match status" value="2"/>
</dbReference>
<evidence type="ECO:0000313" key="4">
    <source>
        <dbReference type="EMBL" id="TCO75195.1"/>
    </source>
</evidence>
<sequence length="274" mass="31892">MKNFINTKCLFENLEKDHIVIVDCRFDLFDPEYGRSVYEAAHVEHAFYLDMNTDLSGEKKEHGGSRPLSDLDVFRKKLEHMGIDNDTTIVIYDEHLDGTPRLWWFLKYLGHEKVYVLNGGMRAWAQQGYPITKEIPKVIKKGKYNIKVDESIFCDRTYVKERKDLDDVILIDARAYERYTGENEPLYKKAGHIPGAINYAWKNNIENGFFKRKEALEKDFKEIMKYEEIIFYCGSGIAACVNCLALNEIGIHSKVYIGSFSDWISYEDHLIATV</sequence>
<dbReference type="PANTHER" id="PTHR11364">
    <property type="entry name" value="THIOSULFATE SULFERTANSFERASE"/>
    <property type="match status" value="1"/>
</dbReference>
<dbReference type="PROSITE" id="PS50206">
    <property type="entry name" value="RHODANESE_3"/>
    <property type="match status" value="2"/>
</dbReference>
<gene>
    <name evidence="4" type="ORF">EV214_10926</name>
</gene>
<name>A0A4R2L7J2_9FIRM</name>
<keyword evidence="5" id="KW-1185">Reference proteome</keyword>
<evidence type="ECO:0000256" key="1">
    <source>
        <dbReference type="ARBA" id="ARBA00022679"/>
    </source>
</evidence>
<organism evidence="4 5">
    <name type="scientific">Marinisporobacter balticus</name>
    <dbReference type="NCBI Taxonomy" id="2018667"/>
    <lineage>
        <taxon>Bacteria</taxon>
        <taxon>Bacillati</taxon>
        <taxon>Bacillota</taxon>
        <taxon>Clostridia</taxon>
        <taxon>Peptostreptococcales</taxon>
        <taxon>Thermotaleaceae</taxon>
        <taxon>Marinisporobacter</taxon>
    </lineage>
</organism>
<accession>A0A4R2L7J2</accession>
<evidence type="ECO:0000256" key="2">
    <source>
        <dbReference type="ARBA" id="ARBA00022737"/>
    </source>
</evidence>